<name>A0A432X1R6_9GAMM</name>
<comment type="caution">
    <text evidence="3">The sequence shown here is derived from an EMBL/GenBank/DDBJ whole genome shotgun (WGS) entry which is preliminary data.</text>
</comment>
<feature type="signal peptide" evidence="1">
    <location>
        <begin position="1"/>
        <end position="23"/>
    </location>
</feature>
<dbReference type="Proteomes" id="UP000286976">
    <property type="component" value="Unassembled WGS sequence"/>
</dbReference>
<keyword evidence="4" id="KW-1185">Reference proteome</keyword>
<keyword evidence="1" id="KW-0732">Signal</keyword>
<sequence>MKKNSFQFVLFIALLCFIRPAAANVSLLILGDSLSAGYGIAAADSWPQEVQRRWQQNHPNLQLINASISGETTAGALRRLPQLIERHQPDWVFIELGGNDGLRGFSLRTMQANLSQMIQLLESANIKVALSEIHIPPSMGPRYTRMFRQSFPQLAEQHPNVVLIPFFMRDIALQPDYMQADGIHPNTAAQVPIADILEPQLRQLLLQEVN</sequence>
<evidence type="ECO:0000313" key="4">
    <source>
        <dbReference type="Proteomes" id="UP000286976"/>
    </source>
</evidence>
<dbReference type="PROSITE" id="PS01098">
    <property type="entry name" value="LIPASE_GDSL_SER"/>
    <property type="match status" value="1"/>
</dbReference>
<dbReference type="Pfam" id="PF13472">
    <property type="entry name" value="Lipase_GDSL_2"/>
    <property type="match status" value="1"/>
</dbReference>
<feature type="chain" id="PRO_5019115337" evidence="1">
    <location>
        <begin position="24"/>
        <end position="210"/>
    </location>
</feature>
<evidence type="ECO:0000256" key="1">
    <source>
        <dbReference type="SAM" id="SignalP"/>
    </source>
</evidence>
<protein>
    <submittedName>
        <fullName evidence="3">Arylesterase</fullName>
    </submittedName>
</protein>
<dbReference type="PANTHER" id="PTHR30383:SF24">
    <property type="entry name" value="THIOESTERASE 1_PROTEASE 1_LYSOPHOSPHOLIPASE L1"/>
    <property type="match status" value="1"/>
</dbReference>
<dbReference type="GO" id="GO:0004622">
    <property type="term" value="F:phosphatidylcholine lysophospholipase activity"/>
    <property type="evidence" value="ECO:0007669"/>
    <property type="project" value="TreeGrafter"/>
</dbReference>
<dbReference type="EMBL" id="PIPQ01000003">
    <property type="protein sequence ID" value="RUO40547.1"/>
    <property type="molecule type" value="Genomic_DNA"/>
</dbReference>
<dbReference type="InterPro" id="IPR008265">
    <property type="entry name" value="Lipase_GDSL_AS"/>
</dbReference>
<dbReference type="AlphaFoldDB" id="A0A432X1R6"/>
<dbReference type="PANTHER" id="PTHR30383">
    <property type="entry name" value="THIOESTERASE 1/PROTEASE 1/LYSOPHOSPHOLIPASE L1"/>
    <property type="match status" value="1"/>
</dbReference>
<dbReference type="SUPFAM" id="SSF52266">
    <property type="entry name" value="SGNH hydrolase"/>
    <property type="match status" value="1"/>
</dbReference>
<dbReference type="RefSeq" id="WP_126757423.1">
    <property type="nucleotide sequence ID" value="NZ_PIPQ01000003.1"/>
</dbReference>
<dbReference type="InterPro" id="IPR051532">
    <property type="entry name" value="Ester_Hydrolysis_Enzymes"/>
</dbReference>
<proteinExistence type="predicted"/>
<reference evidence="3 4" key="1">
    <citation type="journal article" date="2011" name="Front. Microbiol.">
        <title>Genomic signatures of strain selection and enhancement in Bacillus atrophaeus var. globigii, a historical biowarfare simulant.</title>
        <authorList>
            <person name="Gibbons H.S."/>
            <person name="Broomall S.M."/>
            <person name="McNew L.A."/>
            <person name="Daligault H."/>
            <person name="Chapman C."/>
            <person name="Bruce D."/>
            <person name="Karavis M."/>
            <person name="Krepps M."/>
            <person name="McGregor P.A."/>
            <person name="Hong C."/>
            <person name="Park K.H."/>
            <person name="Akmal A."/>
            <person name="Feldman A."/>
            <person name="Lin J.S."/>
            <person name="Chang W.E."/>
            <person name="Higgs B.W."/>
            <person name="Demirev P."/>
            <person name="Lindquist J."/>
            <person name="Liem A."/>
            <person name="Fochler E."/>
            <person name="Read T.D."/>
            <person name="Tapia R."/>
            <person name="Johnson S."/>
            <person name="Bishop-Lilly K.A."/>
            <person name="Detter C."/>
            <person name="Han C."/>
            <person name="Sozhamannan S."/>
            <person name="Rosenzweig C.N."/>
            <person name="Skowronski E.W."/>
        </authorList>
    </citation>
    <scope>NUCLEOTIDE SEQUENCE [LARGE SCALE GENOMIC DNA]</scope>
    <source>
        <strain evidence="3 4">AIT1</strain>
    </source>
</reference>
<dbReference type="InterPro" id="IPR013830">
    <property type="entry name" value="SGNH_hydro"/>
</dbReference>
<dbReference type="OrthoDB" id="9786188at2"/>
<accession>A0A432X1R6</accession>
<evidence type="ECO:0000313" key="3">
    <source>
        <dbReference type="EMBL" id="RUO40547.1"/>
    </source>
</evidence>
<organism evidence="3 4">
    <name type="scientific">Aliidiomarina taiwanensis</name>
    <dbReference type="NCBI Taxonomy" id="946228"/>
    <lineage>
        <taxon>Bacteria</taxon>
        <taxon>Pseudomonadati</taxon>
        <taxon>Pseudomonadota</taxon>
        <taxon>Gammaproteobacteria</taxon>
        <taxon>Alteromonadales</taxon>
        <taxon>Idiomarinaceae</taxon>
        <taxon>Aliidiomarina</taxon>
    </lineage>
</organism>
<evidence type="ECO:0000259" key="2">
    <source>
        <dbReference type="Pfam" id="PF13472"/>
    </source>
</evidence>
<dbReference type="CDD" id="cd01822">
    <property type="entry name" value="Lysophospholipase_L1_like"/>
    <property type="match status" value="1"/>
</dbReference>
<dbReference type="InterPro" id="IPR036514">
    <property type="entry name" value="SGNH_hydro_sf"/>
</dbReference>
<dbReference type="Gene3D" id="3.40.50.1110">
    <property type="entry name" value="SGNH hydrolase"/>
    <property type="match status" value="1"/>
</dbReference>
<gene>
    <name evidence="3" type="ORF">CWE15_07280</name>
</gene>
<feature type="domain" description="SGNH hydrolase-type esterase" evidence="2">
    <location>
        <begin position="29"/>
        <end position="189"/>
    </location>
</feature>
<dbReference type="GO" id="GO:0006629">
    <property type="term" value="P:lipid metabolic process"/>
    <property type="evidence" value="ECO:0007669"/>
    <property type="project" value="InterPro"/>
</dbReference>